<name>A0AAQ1RW38_9FIRM</name>
<dbReference type="EMBL" id="WWVX01000002">
    <property type="protein sequence ID" value="MZL69208.1"/>
    <property type="molecule type" value="Genomic_DNA"/>
</dbReference>
<dbReference type="EMBL" id="FQVY01000002">
    <property type="protein sequence ID" value="SHG14923.1"/>
    <property type="molecule type" value="Genomic_DNA"/>
</dbReference>
<protein>
    <submittedName>
        <fullName evidence="5">Uncharacterized protein</fullName>
    </submittedName>
</protein>
<evidence type="ECO:0000313" key="6">
    <source>
        <dbReference type="Proteomes" id="UP000184089"/>
    </source>
</evidence>
<dbReference type="Pfam" id="PF24911">
    <property type="entry name" value="YfjL_C"/>
    <property type="match status" value="1"/>
</dbReference>
<dbReference type="Proteomes" id="UP000474718">
    <property type="component" value="Unassembled WGS sequence"/>
</dbReference>
<dbReference type="Pfam" id="PF25425">
    <property type="entry name" value="YfjL_N"/>
    <property type="match status" value="1"/>
</dbReference>
<proteinExistence type="predicted"/>
<keyword evidence="7" id="KW-1185">Reference proteome</keyword>
<feature type="domain" description="YfjL-like C-terminal" evidence="2">
    <location>
        <begin position="121"/>
        <end position="236"/>
    </location>
</feature>
<evidence type="ECO:0000313" key="4">
    <source>
        <dbReference type="EMBL" id="MZL69208.1"/>
    </source>
</evidence>
<sequence length="285" mass="32146">MNANRTRKKTALKILALAAALLLMALLAFLANAFVGNPLSAWMARRDIVAYLQAAYPQQEWQVEKARYNFKFGEYTAQVQSPDSEDTHFAVYWRGGRVKYDDYGTYVTDRWNTRQRLEESYSAEVIPLLQAVPGLEGNRSMVTLGGKGSSSEAVVRALPLDVPFSKSLSDQWELTIRADWEDDSLPALAEMFEAAHQRLTAADCTFARYHFFTTTEKGATIMIDGLTPADIESGELLARLEAAQREGEAREEEERRQMEESGGRLEKGEPLDENRLTVYIHHKEG</sequence>
<evidence type="ECO:0000256" key="1">
    <source>
        <dbReference type="SAM" id="MobiDB-lite"/>
    </source>
</evidence>
<dbReference type="AlphaFoldDB" id="A0AAQ1RW38"/>
<feature type="domain" description="YfjL-like N-terminal" evidence="3">
    <location>
        <begin position="13"/>
        <end position="102"/>
    </location>
</feature>
<dbReference type="Proteomes" id="UP000184089">
    <property type="component" value="Unassembled WGS sequence"/>
</dbReference>
<evidence type="ECO:0000259" key="2">
    <source>
        <dbReference type="Pfam" id="PF24911"/>
    </source>
</evidence>
<evidence type="ECO:0000313" key="7">
    <source>
        <dbReference type="Proteomes" id="UP000474718"/>
    </source>
</evidence>
<dbReference type="RefSeq" id="WP_021660356.1">
    <property type="nucleotide sequence ID" value="NZ_FQVY01000002.1"/>
</dbReference>
<accession>A0AAQ1RW38</accession>
<gene>
    <name evidence="4" type="ORF">GT747_05420</name>
    <name evidence="5" type="ORF">SAMN05444424_1655</name>
</gene>
<reference evidence="6" key="2">
    <citation type="submission" date="2016-11" db="EMBL/GenBank/DDBJ databases">
        <authorList>
            <person name="Jaros S."/>
            <person name="Januszkiewicz K."/>
            <person name="Wedrychowicz H."/>
        </authorList>
    </citation>
    <scope>NUCLEOTIDE SEQUENCE [LARGE SCALE GENOMIC DNA]</scope>
    <source>
        <strain evidence="6">DSM 4029</strain>
    </source>
</reference>
<organism evidence="5 6">
    <name type="scientific">Bittarella massiliensis</name>
    <name type="common">ex Durand et al. 2017</name>
    <dbReference type="NCBI Taxonomy" id="1720313"/>
    <lineage>
        <taxon>Bacteria</taxon>
        <taxon>Bacillati</taxon>
        <taxon>Bacillota</taxon>
        <taxon>Clostridia</taxon>
        <taxon>Eubacteriales</taxon>
        <taxon>Oscillospiraceae</taxon>
        <taxon>Bittarella (ex Durand et al. 2017)</taxon>
    </lineage>
</organism>
<comment type="caution">
    <text evidence="5">The sequence shown here is derived from an EMBL/GenBank/DDBJ whole genome shotgun (WGS) entry which is preliminary data.</text>
</comment>
<reference evidence="4 7" key="3">
    <citation type="journal article" date="2019" name="Nat. Med.">
        <title>A library of human gut bacterial isolates paired with longitudinal multiomics data enables mechanistic microbiome research.</title>
        <authorList>
            <person name="Poyet M."/>
            <person name="Groussin M."/>
            <person name="Gibbons S.M."/>
            <person name="Avila-Pacheco J."/>
            <person name="Jiang X."/>
            <person name="Kearney S.M."/>
            <person name="Perrotta A.R."/>
            <person name="Berdy B."/>
            <person name="Zhao S."/>
            <person name="Lieberman T.D."/>
            <person name="Swanson P.K."/>
            <person name="Smith M."/>
            <person name="Roesemann S."/>
            <person name="Alexander J.E."/>
            <person name="Rich S.A."/>
            <person name="Livny J."/>
            <person name="Vlamakis H."/>
            <person name="Clish C."/>
            <person name="Bullock K."/>
            <person name="Deik A."/>
            <person name="Scott J."/>
            <person name="Pierce K.A."/>
            <person name="Xavier R.J."/>
            <person name="Alm E.J."/>
        </authorList>
    </citation>
    <scope>NUCLEOTIDE SEQUENCE [LARGE SCALE GENOMIC DNA]</scope>
    <source>
        <strain evidence="4 7">BIOML-A2</strain>
    </source>
</reference>
<dbReference type="InterPro" id="IPR057359">
    <property type="entry name" value="YfjL_N"/>
</dbReference>
<evidence type="ECO:0000259" key="3">
    <source>
        <dbReference type="Pfam" id="PF25425"/>
    </source>
</evidence>
<dbReference type="InterPro" id="IPR056905">
    <property type="entry name" value="YfjL_C"/>
</dbReference>
<evidence type="ECO:0000313" key="5">
    <source>
        <dbReference type="EMBL" id="SHG14923.1"/>
    </source>
</evidence>
<reference evidence="5" key="1">
    <citation type="submission" date="2016-11" db="EMBL/GenBank/DDBJ databases">
        <authorList>
            <person name="Varghese N."/>
            <person name="Submissions S."/>
        </authorList>
    </citation>
    <scope>NUCLEOTIDE SEQUENCE</scope>
    <source>
        <strain evidence="5">DSM 4029</strain>
    </source>
</reference>
<feature type="region of interest" description="Disordered" evidence="1">
    <location>
        <begin position="243"/>
        <end position="285"/>
    </location>
</feature>